<evidence type="ECO:0000313" key="3">
    <source>
        <dbReference type="Proteomes" id="UP000012589"/>
    </source>
</evidence>
<dbReference type="EMBL" id="AQFT01000140">
    <property type="protein sequence ID" value="EMZ20704.1"/>
    <property type="molecule type" value="Genomic_DNA"/>
</dbReference>
<dbReference type="Proteomes" id="UP000012589">
    <property type="component" value="Unassembled WGS sequence"/>
</dbReference>
<dbReference type="OrthoDB" id="9784042at2"/>
<dbReference type="Pfam" id="PF09359">
    <property type="entry name" value="VTC"/>
    <property type="match status" value="1"/>
</dbReference>
<reference evidence="2 3" key="1">
    <citation type="journal article" date="2014" name="Genome Announc.">
        <title>Draft genome sequences of the altered schaedler flora, a defined bacterial community from gnotobiotic mice.</title>
        <authorList>
            <person name="Wannemuehler M.J."/>
            <person name="Overstreet A.M."/>
            <person name="Ward D.V."/>
            <person name="Phillips G.J."/>
        </authorList>
    </citation>
    <scope>NUCLEOTIDE SEQUENCE [LARGE SCALE GENOMIC DNA]</scope>
    <source>
        <strain evidence="2 3">ASF492</strain>
    </source>
</reference>
<dbReference type="STRING" id="1235802.C823_04821"/>
<dbReference type="CDD" id="cd07750">
    <property type="entry name" value="PolyPPase_VTC_like"/>
    <property type="match status" value="1"/>
</dbReference>
<dbReference type="PATRIC" id="fig|1235802.3.peg.5077"/>
<organism evidence="2 3">
    <name type="scientific">Eubacterium plexicaudatum ASF492</name>
    <dbReference type="NCBI Taxonomy" id="1235802"/>
    <lineage>
        <taxon>Bacteria</taxon>
        <taxon>Bacillati</taxon>
        <taxon>Bacillota</taxon>
        <taxon>Clostridia</taxon>
        <taxon>Eubacteriales</taxon>
        <taxon>Eubacteriaceae</taxon>
        <taxon>Eubacterium</taxon>
    </lineage>
</organism>
<sequence length="230" mass="27538">MQKNHTYRHELKFRISMADYLAIRQRLRSVMKPDEHARKDGRYLIRSIYFDNPDDKALREKINGVQKREKFRIRYYNDDFSFILLEKKIKHNGLCMKIDARLTENECRTLLKGDRSHMMAHPFGLVRELYCKMNSQQLRPRVLVSYIREPYVYAAGNVRVTFDSHIRSTLFHRSFLEERVSDIEVIDNPGDMILEVKYDAFLPDVIRFLLQTETIRQQAYSKYGACRRFG</sequence>
<evidence type="ECO:0000259" key="1">
    <source>
        <dbReference type="Pfam" id="PF09359"/>
    </source>
</evidence>
<dbReference type="Gene3D" id="3.20.100.30">
    <property type="entry name" value="VTC, catalytic tunnel domain"/>
    <property type="match status" value="1"/>
</dbReference>
<dbReference type="InterPro" id="IPR042267">
    <property type="entry name" value="VTC_sf"/>
</dbReference>
<feature type="domain" description="VTC" evidence="1">
    <location>
        <begin position="8"/>
        <end position="226"/>
    </location>
</feature>
<dbReference type="eggNOG" id="COG5036">
    <property type="taxonomic scope" value="Bacteria"/>
</dbReference>
<protein>
    <recommendedName>
        <fullName evidence="1">VTC domain-containing protein</fullName>
    </recommendedName>
</protein>
<evidence type="ECO:0000313" key="2">
    <source>
        <dbReference type="EMBL" id="EMZ20704.1"/>
    </source>
</evidence>
<name>N2A8P0_9FIRM</name>
<accession>N2A8P0</accession>
<comment type="caution">
    <text evidence="2">The sequence shown here is derived from an EMBL/GenBank/DDBJ whole genome shotgun (WGS) entry which is preliminary data.</text>
</comment>
<keyword evidence="3" id="KW-1185">Reference proteome</keyword>
<dbReference type="InterPro" id="IPR018966">
    <property type="entry name" value="VTC_domain"/>
</dbReference>
<gene>
    <name evidence="2" type="ORF">C823_04821</name>
</gene>
<proteinExistence type="predicted"/>
<dbReference type="GO" id="GO:0006799">
    <property type="term" value="P:polyphosphate biosynthetic process"/>
    <property type="evidence" value="ECO:0007669"/>
    <property type="project" value="UniProtKB-ARBA"/>
</dbReference>
<dbReference type="HOGENOM" id="CLU_098613_0_0_9"/>
<dbReference type="AlphaFoldDB" id="N2A8P0"/>